<dbReference type="AlphaFoldDB" id="A0A1I4UHT2"/>
<reference evidence="2" key="1">
    <citation type="submission" date="2016-10" db="EMBL/GenBank/DDBJ databases">
        <authorList>
            <person name="Varghese N."/>
            <person name="Submissions S."/>
        </authorList>
    </citation>
    <scope>NUCLEOTIDE SEQUENCE [LARGE SCALE GENOMIC DNA]</scope>
    <source>
        <strain evidence="2">N6PO6</strain>
    </source>
</reference>
<proteinExistence type="predicted"/>
<sequence length="50" mass="5381">MKTFSLSTTQVRPPRLWQVAGLNNSDGVALLGQINEGLDGKAAKLIVDWA</sequence>
<organism evidence="1 2">
    <name type="scientific">Izhakiella capsodis</name>
    <dbReference type="NCBI Taxonomy" id="1367852"/>
    <lineage>
        <taxon>Bacteria</taxon>
        <taxon>Pseudomonadati</taxon>
        <taxon>Pseudomonadota</taxon>
        <taxon>Gammaproteobacteria</taxon>
        <taxon>Enterobacterales</taxon>
        <taxon>Erwiniaceae</taxon>
        <taxon>Izhakiella</taxon>
    </lineage>
</organism>
<keyword evidence="2" id="KW-1185">Reference proteome</keyword>
<name>A0A1I4UHT2_9GAMM</name>
<protein>
    <submittedName>
        <fullName evidence="1">Uncharacterized protein</fullName>
    </submittedName>
</protein>
<dbReference type="Proteomes" id="UP000242222">
    <property type="component" value="Unassembled WGS sequence"/>
</dbReference>
<dbReference type="STRING" id="1367852.SAMN05216516_101136"/>
<accession>A0A1I4UHT2</accession>
<evidence type="ECO:0000313" key="1">
    <source>
        <dbReference type="EMBL" id="SFM88465.1"/>
    </source>
</evidence>
<gene>
    <name evidence="1" type="ORF">SAMN05216516_101136</name>
</gene>
<evidence type="ECO:0000313" key="2">
    <source>
        <dbReference type="Proteomes" id="UP000242222"/>
    </source>
</evidence>
<dbReference type="EMBL" id="FOVC01000001">
    <property type="protein sequence ID" value="SFM88465.1"/>
    <property type="molecule type" value="Genomic_DNA"/>
</dbReference>